<dbReference type="InterPro" id="IPR010998">
    <property type="entry name" value="Integrase_recombinase_N"/>
</dbReference>
<keyword evidence="6 9" id="KW-0238">DNA-binding</keyword>
<feature type="active site" evidence="9">
    <location>
        <position position="157"/>
    </location>
</feature>
<dbReference type="InterPro" id="IPR011010">
    <property type="entry name" value="DNA_brk_join_enz"/>
</dbReference>
<feature type="domain" description="Tyr recombinase" evidence="10">
    <location>
        <begin position="117"/>
        <end position="300"/>
    </location>
</feature>
<keyword evidence="7 9" id="KW-0233">DNA recombination</keyword>
<dbReference type="InterPro" id="IPR002104">
    <property type="entry name" value="Integrase_catalytic"/>
</dbReference>
<protein>
    <recommendedName>
        <fullName evidence="9">Tyrosine recombinase XerC</fullName>
    </recommendedName>
</protein>
<feature type="active site" evidence="9">
    <location>
        <position position="181"/>
    </location>
</feature>
<evidence type="ECO:0000256" key="2">
    <source>
        <dbReference type="ARBA" id="ARBA00022490"/>
    </source>
</evidence>
<evidence type="ECO:0000313" key="12">
    <source>
        <dbReference type="EMBL" id="MEN3540001.1"/>
    </source>
</evidence>
<evidence type="ECO:0000256" key="7">
    <source>
        <dbReference type="ARBA" id="ARBA00023172"/>
    </source>
</evidence>
<dbReference type="Pfam" id="PF00589">
    <property type="entry name" value="Phage_integrase"/>
    <property type="match status" value="1"/>
</dbReference>
<dbReference type="InterPro" id="IPR023009">
    <property type="entry name" value="Tyrosine_recombinase_XerC/XerD"/>
</dbReference>
<proteinExistence type="inferred from homology"/>
<keyword evidence="13" id="KW-1185">Reference proteome</keyword>
<evidence type="ECO:0000259" key="10">
    <source>
        <dbReference type="PROSITE" id="PS51898"/>
    </source>
</evidence>
<feature type="domain" description="Core-binding (CB)" evidence="11">
    <location>
        <begin position="10"/>
        <end position="96"/>
    </location>
</feature>
<comment type="function">
    <text evidence="9">Site-specific tyrosine recombinase, which acts by catalyzing the cutting and rejoining of the recombining DNA molecules. The XerC-XerD complex is essential to convert dimers of the bacterial chromosome into monomers to permit their segregation at cell division. It also contributes to the segregational stability of plasmids.</text>
</comment>
<comment type="caution">
    <text evidence="12">The sequence shown here is derived from an EMBL/GenBank/DDBJ whole genome shotgun (WGS) entry which is preliminary data.</text>
</comment>
<dbReference type="SUPFAM" id="SSF56349">
    <property type="entry name" value="DNA breaking-rejoining enzymes"/>
    <property type="match status" value="1"/>
</dbReference>
<accession>A0ABV0B0X5</accession>
<evidence type="ECO:0000256" key="8">
    <source>
        <dbReference type="ARBA" id="ARBA00023306"/>
    </source>
</evidence>
<dbReference type="HAMAP" id="MF_01808">
    <property type="entry name" value="Recomb_XerC_XerD"/>
    <property type="match status" value="1"/>
</dbReference>
<dbReference type="PROSITE" id="PS51898">
    <property type="entry name" value="TYR_RECOMBINASE"/>
    <property type="match status" value="1"/>
</dbReference>
<comment type="similarity">
    <text evidence="9">Belongs to the 'phage' integrase family. XerC subfamily.</text>
</comment>
<evidence type="ECO:0000256" key="5">
    <source>
        <dbReference type="ARBA" id="ARBA00022908"/>
    </source>
</evidence>
<keyword evidence="2 9" id="KW-0963">Cytoplasm</keyword>
<feature type="active site" evidence="9">
    <location>
        <position position="252"/>
    </location>
</feature>
<dbReference type="PANTHER" id="PTHR30349">
    <property type="entry name" value="PHAGE INTEGRASE-RELATED"/>
    <property type="match status" value="1"/>
</dbReference>
<evidence type="ECO:0000313" key="13">
    <source>
        <dbReference type="Proteomes" id="UP001447516"/>
    </source>
</evidence>
<dbReference type="EMBL" id="JBDJAW010000041">
    <property type="protein sequence ID" value="MEN3540001.1"/>
    <property type="molecule type" value="Genomic_DNA"/>
</dbReference>
<sequence length="306" mass="33703">MTAGEEQGLGEFDAVLERFERHLRLERDLSPHTTRAYLGDISSLIAHMRAAGHENVTALDVTVLRDWLGDQHQAGRSRATLARRSACARVFTAFCHRRGWLASDPGLLLGTAKAERRLPKVLDQTEAEAVLGTQGDGDPRDLRDRAMLELLYATGVRVSELCGLDVDDVDRDRRTVRVLGKGRKERTVPFGLPALHALDGWCVRGRPLWVREGSGPALFLGVRGGRIDQGTVRRVVHARLAQVEGAPDMGPHGLRHTAATHLLEGGADLRSVQEMLGHASLATTQIYTHVSIERLRAAYRQAHPRA</sequence>
<evidence type="ECO:0000256" key="3">
    <source>
        <dbReference type="ARBA" id="ARBA00022618"/>
    </source>
</evidence>
<feature type="active site" description="O-(3'-phospho-DNA)-tyrosine intermediate" evidence="9">
    <location>
        <position position="287"/>
    </location>
</feature>
<keyword evidence="3 9" id="KW-0132">Cell division</keyword>
<dbReference type="RefSeq" id="WP_346229870.1">
    <property type="nucleotide sequence ID" value="NZ_JBDJAW010000041.1"/>
</dbReference>
<dbReference type="Proteomes" id="UP001447516">
    <property type="component" value="Unassembled WGS sequence"/>
</dbReference>
<dbReference type="InterPro" id="IPR044068">
    <property type="entry name" value="CB"/>
</dbReference>
<evidence type="ECO:0000256" key="1">
    <source>
        <dbReference type="ARBA" id="ARBA00004496"/>
    </source>
</evidence>
<dbReference type="Gene3D" id="1.10.150.130">
    <property type="match status" value="1"/>
</dbReference>
<reference evidence="12 13" key="1">
    <citation type="submission" date="2024-05" db="EMBL/GenBank/DDBJ databases">
        <title>Microbispora sp.ZYX-F-249.</title>
        <authorList>
            <person name="Xie H."/>
        </authorList>
    </citation>
    <scope>NUCLEOTIDE SEQUENCE [LARGE SCALE GENOMIC DNA]</scope>
    <source>
        <strain evidence="12 13">ZYX-F-249</strain>
    </source>
</reference>
<keyword evidence="8 9" id="KW-0131">Cell cycle</keyword>
<dbReference type="PROSITE" id="PS51900">
    <property type="entry name" value="CB"/>
    <property type="match status" value="1"/>
</dbReference>
<dbReference type="InterPro" id="IPR004107">
    <property type="entry name" value="Integrase_SAM-like_N"/>
</dbReference>
<name>A0ABV0B0X5_9ACTN</name>
<organism evidence="12 13">
    <name type="scientific">Microbispora maris</name>
    <dbReference type="NCBI Taxonomy" id="3144104"/>
    <lineage>
        <taxon>Bacteria</taxon>
        <taxon>Bacillati</taxon>
        <taxon>Actinomycetota</taxon>
        <taxon>Actinomycetes</taxon>
        <taxon>Streptosporangiales</taxon>
        <taxon>Streptosporangiaceae</taxon>
        <taxon>Microbispora</taxon>
    </lineage>
</organism>
<dbReference type="InterPro" id="IPR013762">
    <property type="entry name" value="Integrase-like_cat_sf"/>
</dbReference>
<keyword evidence="5 9" id="KW-0229">DNA integration</keyword>
<keyword evidence="4 9" id="KW-0159">Chromosome partition</keyword>
<evidence type="ECO:0000256" key="6">
    <source>
        <dbReference type="ARBA" id="ARBA00023125"/>
    </source>
</evidence>
<dbReference type="InterPro" id="IPR050090">
    <property type="entry name" value="Tyrosine_recombinase_XerCD"/>
</dbReference>
<dbReference type="CDD" id="cd00798">
    <property type="entry name" value="INT_XerDC_C"/>
    <property type="match status" value="1"/>
</dbReference>
<gene>
    <name evidence="9" type="primary">xerC</name>
    <name evidence="12" type="ORF">AAH991_33165</name>
</gene>
<feature type="active site" evidence="9">
    <location>
        <position position="278"/>
    </location>
</feature>
<dbReference type="Pfam" id="PF02899">
    <property type="entry name" value="Phage_int_SAM_1"/>
    <property type="match status" value="1"/>
</dbReference>
<comment type="subcellular location">
    <subcellularLocation>
        <location evidence="1 9">Cytoplasm</location>
    </subcellularLocation>
</comment>
<evidence type="ECO:0000256" key="4">
    <source>
        <dbReference type="ARBA" id="ARBA00022829"/>
    </source>
</evidence>
<feature type="active site" evidence="9">
    <location>
        <position position="255"/>
    </location>
</feature>
<evidence type="ECO:0000259" key="11">
    <source>
        <dbReference type="PROSITE" id="PS51900"/>
    </source>
</evidence>
<comment type="subunit">
    <text evidence="9">Forms a cyclic heterotetrameric complex composed of two molecules of XerC and two molecules of XerD.</text>
</comment>
<dbReference type="NCBIfam" id="NF001399">
    <property type="entry name" value="PRK00283.1"/>
    <property type="match status" value="1"/>
</dbReference>
<dbReference type="PANTHER" id="PTHR30349:SF77">
    <property type="entry name" value="TYROSINE RECOMBINASE XERC"/>
    <property type="match status" value="1"/>
</dbReference>
<dbReference type="SUPFAM" id="SSF47823">
    <property type="entry name" value="lambda integrase-like, N-terminal domain"/>
    <property type="match status" value="1"/>
</dbReference>
<evidence type="ECO:0000256" key="9">
    <source>
        <dbReference type="HAMAP-Rule" id="MF_01808"/>
    </source>
</evidence>
<dbReference type="Gene3D" id="1.10.443.10">
    <property type="entry name" value="Intergrase catalytic core"/>
    <property type="match status" value="1"/>
</dbReference>